<gene>
    <name evidence="2" type="ORF">B0J11DRAFT_536746</name>
</gene>
<dbReference type="Proteomes" id="UP000700596">
    <property type="component" value="Unassembled WGS sequence"/>
</dbReference>
<evidence type="ECO:0000313" key="3">
    <source>
        <dbReference type="Proteomes" id="UP000700596"/>
    </source>
</evidence>
<accession>A0A9P9DEL7</accession>
<organism evidence="2 3">
    <name type="scientific">Dendryphion nanum</name>
    <dbReference type="NCBI Taxonomy" id="256645"/>
    <lineage>
        <taxon>Eukaryota</taxon>
        <taxon>Fungi</taxon>
        <taxon>Dikarya</taxon>
        <taxon>Ascomycota</taxon>
        <taxon>Pezizomycotina</taxon>
        <taxon>Dothideomycetes</taxon>
        <taxon>Pleosporomycetidae</taxon>
        <taxon>Pleosporales</taxon>
        <taxon>Torulaceae</taxon>
        <taxon>Dendryphion</taxon>
    </lineage>
</organism>
<feature type="transmembrane region" description="Helical" evidence="1">
    <location>
        <begin position="28"/>
        <end position="49"/>
    </location>
</feature>
<comment type="caution">
    <text evidence="2">The sequence shown here is derived from an EMBL/GenBank/DDBJ whole genome shotgun (WGS) entry which is preliminary data.</text>
</comment>
<dbReference type="EMBL" id="JAGMWT010000013">
    <property type="protein sequence ID" value="KAH7117801.1"/>
    <property type="molecule type" value="Genomic_DNA"/>
</dbReference>
<dbReference type="AlphaFoldDB" id="A0A9P9DEL7"/>
<keyword evidence="3" id="KW-1185">Reference proteome</keyword>
<keyword evidence="1" id="KW-0812">Transmembrane</keyword>
<proteinExistence type="predicted"/>
<sequence>MYLLVCCVLCICIVYLCCVSVVYLCLLYCVFVCMLCCFVYVCLFVCFFLPMIQSFQSLCIPITSFLPSLIPPFLSCPASIRFLPFERLPPLKGPPDQFEAAERPRTKTFDAQGAFTSNLSNGSLPSVTKSQCNHQAMRPSQASSFDVCVTCFFCSVIDLTV</sequence>
<protein>
    <submittedName>
        <fullName evidence="2">Uncharacterized protein</fullName>
    </submittedName>
</protein>
<keyword evidence="1" id="KW-1133">Transmembrane helix</keyword>
<name>A0A9P9DEL7_9PLEO</name>
<keyword evidence="1" id="KW-0472">Membrane</keyword>
<reference evidence="2" key="1">
    <citation type="journal article" date="2021" name="Nat. Commun.">
        <title>Genetic determinants of endophytism in the Arabidopsis root mycobiome.</title>
        <authorList>
            <person name="Mesny F."/>
            <person name="Miyauchi S."/>
            <person name="Thiergart T."/>
            <person name="Pickel B."/>
            <person name="Atanasova L."/>
            <person name="Karlsson M."/>
            <person name="Huettel B."/>
            <person name="Barry K.W."/>
            <person name="Haridas S."/>
            <person name="Chen C."/>
            <person name="Bauer D."/>
            <person name="Andreopoulos W."/>
            <person name="Pangilinan J."/>
            <person name="LaButti K."/>
            <person name="Riley R."/>
            <person name="Lipzen A."/>
            <person name="Clum A."/>
            <person name="Drula E."/>
            <person name="Henrissat B."/>
            <person name="Kohler A."/>
            <person name="Grigoriev I.V."/>
            <person name="Martin F.M."/>
            <person name="Hacquard S."/>
        </authorList>
    </citation>
    <scope>NUCLEOTIDE SEQUENCE</scope>
    <source>
        <strain evidence="2">MPI-CAGE-CH-0243</strain>
    </source>
</reference>
<evidence type="ECO:0000256" key="1">
    <source>
        <dbReference type="SAM" id="Phobius"/>
    </source>
</evidence>
<evidence type="ECO:0000313" key="2">
    <source>
        <dbReference type="EMBL" id="KAH7117801.1"/>
    </source>
</evidence>